<feature type="transmembrane region" description="Helical" evidence="1">
    <location>
        <begin position="30"/>
        <end position="51"/>
    </location>
</feature>
<accession>A0A4Z0GVN3</accession>
<dbReference type="STRING" id="192814.GCA_900166575_00278"/>
<evidence type="ECO:0000313" key="3">
    <source>
        <dbReference type="Proteomes" id="UP000297982"/>
    </source>
</evidence>
<comment type="caution">
    <text evidence="2">The sequence shown here is derived from an EMBL/GenBank/DDBJ whole genome shotgun (WGS) entry which is preliminary data.</text>
</comment>
<dbReference type="RefSeq" id="WP_135328791.1">
    <property type="nucleotide sequence ID" value="NZ_SRJC01000011.1"/>
</dbReference>
<feature type="transmembrane region" description="Helical" evidence="1">
    <location>
        <begin position="7"/>
        <end position="24"/>
    </location>
</feature>
<dbReference type="EMBL" id="SRJC01000011">
    <property type="protein sequence ID" value="TGB00745.1"/>
    <property type="molecule type" value="Genomic_DNA"/>
</dbReference>
<protein>
    <submittedName>
        <fullName evidence="2">Uncharacterized protein</fullName>
    </submittedName>
</protein>
<organism evidence="2 3">
    <name type="scientific">Halobacillus salinus</name>
    <dbReference type="NCBI Taxonomy" id="192814"/>
    <lineage>
        <taxon>Bacteria</taxon>
        <taxon>Bacillati</taxon>
        <taxon>Bacillota</taxon>
        <taxon>Bacilli</taxon>
        <taxon>Bacillales</taxon>
        <taxon>Bacillaceae</taxon>
        <taxon>Halobacillus</taxon>
    </lineage>
</organism>
<feature type="transmembrane region" description="Helical" evidence="1">
    <location>
        <begin position="58"/>
        <end position="79"/>
    </location>
</feature>
<keyword evidence="1" id="KW-0472">Membrane</keyword>
<evidence type="ECO:0000256" key="1">
    <source>
        <dbReference type="SAM" id="Phobius"/>
    </source>
</evidence>
<reference evidence="2 3" key="1">
    <citation type="journal article" date="2003" name="Int. J. Syst. Evol. Microbiol.">
        <title>Halobacillus salinus sp. nov., isolated from a salt lake on the coast of the East Sea in Korea.</title>
        <authorList>
            <person name="Yoon J.H."/>
            <person name="Kang K.H."/>
            <person name="Park Y.H."/>
        </authorList>
    </citation>
    <scope>NUCLEOTIDE SEQUENCE [LARGE SCALE GENOMIC DNA]</scope>
    <source>
        <strain evidence="2 3">HSL-3</strain>
    </source>
</reference>
<keyword evidence="1" id="KW-0812">Transmembrane</keyword>
<sequence>MGKLFTYSSVLFNLIGVLNFYLIMDGGRGFGGMFSGVFLLLGGVTATFGLVRMKGKAVPILSLSVSVIAGFIILLVVMVSGMGQTA</sequence>
<dbReference type="Proteomes" id="UP000297982">
    <property type="component" value="Unassembled WGS sequence"/>
</dbReference>
<evidence type="ECO:0000313" key="2">
    <source>
        <dbReference type="EMBL" id="TGB00745.1"/>
    </source>
</evidence>
<name>A0A4Z0GVN3_9BACI</name>
<keyword evidence="3" id="KW-1185">Reference proteome</keyword>
<keyword evidence="1" id="KW-1133">Transmembrane helix</keyword>
<dbReference type="AlphaFoldDB" id="A0A4Z0GVN3"/>
<gene>
    <name evidence="2" type="ORF">E4663_19205</name>
</gene>
<proteinExistence type="predicted"/>